<proteinExistence type="predicted"/>
<evidence type="ECO:0000313" key="1">
    <source>
        <dbReference type="EMBL" id="VDI74863.1"/>
    </source>
</evidence>
<name>A0A8B6H7S1_MYTGA</name>
<feature type="non-terminal residue" evidence="1">
    <location>
        <position position="186"/>
    </location>
</feature>
<comment type="caution">
    <text evidence="1">The sequence shown here is derived from an EMBL/GenBank/DDBJ whole genome shotgun (WGS) entry which is preliminary data.</text>
</comment>
<gene>
    <name evidence="1" type="ORF">MGAL_10B079751</name>
</gene>
<evidence type="ECO:0000313" key="2">
    <source>
        <dbReference type="Proteomes" id="UP000596742"/>
    </source>
</evidence>
<reference evidence="1" key="1">
    <citation type="submission" date="2018-11" db="EMBL/GenBank/DDBJ databases">
        <authorList>
            <person name="Alioto T."/>
            <person name="Alioto T."/>
        </authorList>
    </citation>
    <scope>NUCLEOTIDE SEQUENCE</scope>
</reference>
<feature type="non-terminal residue" evidence="1">
    <location>
        <position position="1"/>
    </location>
</feature>
<dbReference type="Proteomes" id="UP000596742">
    <property type="component" value="Unassembled WGS sequence"/>
</dbReference>
<dbReference type="AlphaFoldDB" id="A0A8B6H7S1"/>
<organism evidence="1 2">
    <name type="scientific">Mytilus galloprovincialis</name>
    <name type="common">Mediterranean mussel</name>
    <dbReference type="NCBI Taxonomy" id="29158"/>
    <lineage>
        <taxon>Eukaryota</taxon>
        <taxon>Metazoa</taxon>
        <taxon>Spiralia</taxon>
        <taxon>Lophotrochozoa</taxon>
        <taxon>Mollusca</taxon>
        <taxon>Bivalvia</taxon>
        <taxon>Autobranchia</taxon>
        <taxon>Pteriomorphia</taxon>
        <taxon>Mytilida</taxon>
        <taxon>Mytiloidea</taxon>
        <taxon>Mytilidae</taxon>
        <taxon>Mytilinae</taxon>
        <taxon>Mytilus</taxon>
    </lineage>
</organism>
<sequence length="186" mass="21885">SGVISGAPEGLIRFLTELAFIFFQNIVVNIMEFYTTFIQPLCVTIIWESVTSNRFVDILTMRTHNPIFPFHNICPHPSQYHTNVKRYRKMWCQFPTLQFIREPTIQNFYQVLNYHVPRELLDNNALNNGINYFWSTFDMLFGESKWSAMFNIVSVNLGLCFRSVRYNRNTSDITLSVGLKYKACLR</sequence>
<keyword evidence="2" id="KW-1185">Reference proteome</keyword>
<accession>A0A8B6H7S1</accession>
<protein>
    <submittedName>
        <fullName evidence="1">Uncharacterized protein</fullName>
    </submittedName>
</protein>
<dbReference type="EMBL" id="UYJE01009611">
    <property type="protein sequence ID" value="VDI74863.1"/>
    <property type="molecule type" value="Genomic_DNA"/>
</dbReference>